<feature type="region of interest" description="Disordered" evidence="1">
    <location>
        <begin position="32"/>
        <end position="59"/>
    </location>
</feature>
<gene>
    <name evidence="2" type="ORF">E2C01_018876</name>
</gene>
<dbReference type="AlphaFoldDB" id="A0A5B7DY96"/>
<evidence type="ECO:0000313" key="3">
    <source>
        <dbReference type="Proteomes" id="UP000324222"/>
    </source>
</evidence>
<sequence>MSRRALITVGGRNAVRGQVRILCTAKCIFSSRDSRTTTRRPPVQPSVDRSVLSLSSGSETNGIPVLARTLSA</sequence>
<proteinExistence type="predicted"/>
<organism evidence="2 3">
    <name type="scientific">Portunus trituberculatus</name>
    <name type="common">Swimming crab</name>
    <name type="synonym">Neptunus trituberculatus</name>
    <dbReference type="NCBI Taxonomy" id="210409"/>
    <lineage>
        <taxon>Eukaryota</taxon>
        <taxon>Metazoa</taxon>
        <taxon>Ecdysozoa</taxon>
        <taxon>Arthropoda</taxon>
        <taxon>Crustacea</taxon>
        <taxon>Multicrustacea</taxon>
        <taxon>Malacostraca</taxon>
        <taxon>Eumalacostraca</taxon>
        <taxon>Eucarida</taxon>
        <taxon>Decapoda</taxon>
        <taxon>Pleocyemata</taxon>
        <taxon>Brachyura</taxon>
        <taxon>Eubrachyura</taxon>
        <taxon>Portunoidea</taxon>
        <taxon>Portunidae</taxon>
        <taxon>Portuninae</taxon>
        <taxon>Portunus</taxon>
    </lineage>
</organism>
<dbReference type="Proteomes" id="UP000324222">
    <property type="component" value="Unassembled WGS sequence"/>
</dbReference>
<evidence type="ECO:0000313" key="2">
    <source>
        <dbReference type="EMBL" id="MPC25754.1"/>
    </source>
</evidence>
<name>A0A5B7DY96_PORTR</name>
<evidence type="ECO:0000256" key="1">
    <source>
        <dbReference type="SAM" id="MobiDB-lite"/>
    </source>
</evidence>
<reference evidence="2 3" key="1">
    <citation type="submission" date="2019-05" db="EMBL/GenBank/DDBJ databases">
        <title>Another draft genome of Portunus trituberculatus and its Hox gene families provides insights of decapod evolution.</title>
        <authorList>
            <person name="Jeong J.-H."/>
            <person name="Song I."/>
            <person name="Kim S."/>
            <person name="Choi T."/>
            <person name="Kim D."/>
            <person name="Ryu S."/>
            <person name="Kim W."/>
        </authorList>
    </citation>
    <scope>NUCLEOTIDE SEQUENCE [LARGE SCALE GENOMIC DNA]</scope>
    <source>
        <tissue evidence="2">Muscle</tissue>
    </source>
</reference>
<comment type="caution">
    <text evidence="2">The sequence shown here is derived from an EMBL/GenBank/DDBJ whole genome shotgun (WGS) entry which is preliminary data.</text>
</comment>
<accession>A0A5B7DY96</accession>
<dbReference type="EMBL" id="VSRR010001504">
    <property type="protein sequence ID" value="MPC25754.1"/>
    <property type="molecule type" value="Genomic_DNA"/>
</dbReference>
<protein>
    <submittedName>
        <fullName evidence="2">Uncharacterized protein</fullName>
    </submittedName>
</protein>
<keyword evidence="3" id="KW-1185">Reference proteome</keyword>